<organism evidence="5 6">
    <name type="scientific">Corticicoccus populi</name>
    <dbReference type="NCBI Taxonomy" id="1812821"/>
    <lineage>
        <taxon>Bacteria</taxon>
        <taxon>Bacillati</taxon>
        <taxon>Bacillota</taxon>
        <taxon>Bacilli</taxon>
        <taxon>Bacillales</taxon>
        <taxon>Staphylococcaceae</taxon>
        <taxon>Corticicoccus</taxon>
    </lineage>
</organism>
<comment type="caution">
    <text evidence="5">The sequence shown here is derived from an EMBL/GenBank/DDBJ whole genome shotgun (WGS) entry which is preliminary data.</text>
</comment>
<dbReference type="PROSITE" id="PS00894">
    <property type="entry name" value="HTH_DEOR_1"/>
    <property type="match status" value="1"/>
</dbReference>
<dbReference type="RefSeq" id="WP_377771586.1">
    <property type="nucleotide sequence ID" value="NZ_JBHUOQ010000001.1"/>
</dbReference>
<dbReference type="PRINTS" id="PR00037">
    <property type="entry name" value="HTHLACR"/>
</dbReference>
<reference evidence="6" key="1">
    <citation type="journal article" date="2019" name="Int. J. Syst. Evol. Microbiol.">
        <title>The Global Catalogue of Microorganisms (GCM) 10K type strain sequencing project: providing services to taxonomists for standard genome sequencing and annotation.</title>
        <authorList>
            <consortium name="The Broad Institute Genomics Platform"/>
            <consortium name="The Broad Institute Genome Sequencing Center for Infectious Disease"/>
            <person name="Wu L."/>
            <person name="Ma J."/>
        </authorList>
    </citation>
    <scope>NUCLEOTIDE SEQUENCE [LARGE SCALE GENOMIC DNA]</scope>
    <source>
        <strain evidence="6">KCTC 33575</strain>
    </source>
</reference>
<evidence type="ECO:0000256" key="1">
    <source>
        <dbReference type="ARBA" id="ARBA00023015"/>
    </source>
</evidence>
<name>A0ABW5WU22_9STAP</name>
<dbReference type="InterPro" id="IPR018356">
    <property type="entry name" value="Tscrpt_reg_HTH_DeoR_CS"/>
</dbReference>
<gene>
    <name evidence="5" type="ORF">ACFSX4_03490</name>
</gene>
<dbReference type="SUPFAM" id="SSF46785">
    <property type="entry name" value="Winged helix' DNA-binding domain"/>
    <property type="match status" value="1"/>
</dbReference>
<keyword evidence="3" id="KW-0804">Transcription</keyword>
<dbReference type="EMBL" id="JBHUOQ010000001">
    <property type="protein sequence ID" value="MFD2829517.1"/>
    <property type="molecule type" value="Genomic_DNA"/>
</dbReference>
<protein>
    <submittedName>
        <fullName evidence="5">DeoR/GlpR family DNA-binding transcription regulator</fullName>
    </submittedName>
</protein>
<dbReference type="SMART" id="SM00420">
    <property type="entry name" value="HTH_DEOR"/>
    <property type="match status" value="1"/>
</dbReference>
<dbReference type="Pfam" id="PF08220">
    <property type="entry name" value="HTH_DeoR"/>
    <property type="match status" value="1"/>
</dbReference>
<dbReference type="Pfam" id="PF00455">
    <property type="entry name" value="DeoRC"/>
    <property type="match status" value="1"/>
</dbReference>
<dbReference type="PROSITE" id="PS51000">
    <property type="entry name" value="HTH_DEOR_2"/>
    <property type="match status" value="1"/>
</dbReference>
<dbReference type="GO" id="GO:0003677">
    <property type="term" value="F:DNA binding"/>
    <property type="evidence" value="ECO:0007669"/>
    <property type="project" value="UniProtKB-KW"/>
</dbReference>
<dbReference type="SMART" id="SM01134">
    <property type="entry name" value="DeoRC"/>
    <property type="match status" value="1"/>
</dbReference>
<dbReference type="InterPro" id="IPR036390">
    <property type="entry name" value="WH_DNA-bd_sf"/>
</dbReference>
<evidence type="ECO:0000256" key="3">
    <source>
        <dbReference type="ARBA" id="ARBA00023163"/>
    </source>
</evidence>
<dbReference type="InterPro" id="IPR001034">
    <property type="entry name" value="DeoR_HTH"/>
</dbReference>
<dbReference type="Proteomes" id="UP001597519">
    <property type="component" value="Unassembled WGS sequence"/>
</dbReference>
<evidence type="ECO:0000313" key="5">
    <source>
        <dbReference type="EMBL" id="MFD2829517.1"/>
    </source>
</evidence>
<dbReference type="PANTHER" id="PTHR30363:SF56">
    <property type="entry name" value="TRANSCRIPTIONAL REGULATOR, DEOR FAMILY"/>
    <property type="match status" value="1"/>
</dbReference>
<keyword evidence="6" id="KW-1185">Reference proteome</keyword>
<feature type="domain" description="HTH deoR-type" evidence="4">
    <location>
        <begin position="3"/>
        <end position="58"/>
    </location>
</feature>
<dbReference type="Gene3D" id="3.40.50.1360">
    <property type="match status" value="1"/>
</dbReference>
<dbReference type="InterPro" id="IPR014036">
    <property type="entry name" value="DeoR-like_C"/>
</dbReference>
<proteinExistence type="predicted"/>
<sequence length="248" mass="27543">MLTQKRYDLILEFLNRHSSGSVADFVNITESSEATIRRDLTFLESSGLLTRIHGGATLDKIEKEATFSDKSIRNLKEKVYIGKLAASLIDDGDTVFIDAGTTTYEMLPFIDAESLTIVTNNMTLIDILVKKGYYVYLLGGKVKLTTRAIVGHDAIKKLENLYFDKCFIGTNCVDLEHGYSTPDSDEGHIKRTAIMQSKQKFVLADHSKFHKTAFVQFAALNEAALITNKNSSKFLSEAAKITKIIGGE</sequence>
<evidence type="ECO:0000313" key="6">
    <source>
        <dbReference type="Proteomes" id="UP001597519"/>
    </source>
</evidence>
<dbReference type="PANTHER" id="PTHR30363">
    <property type="entry name" value="HTH-TYPE TRANSCRIPTIONAL REGULATOR SRLR-RELATED"/>
    <property type="match status" value="1"/>
</dbReference>
<keyword evidence="1" id="KW-0805">Transcription regulation</keyword>
<keyword evidence="2 5" id="KW-0238">DNA-binding</keyword>
<dbReference type="InterPro" id="IPR050313">
    <property type="entry name" value="Carb_Metab_HTH_regulators"/>
</dbReference>
<evidence type="ECO:0000259" key="4">
    <source>
        <dbReference type="PROSITE" id="PS51000"/>
    </source>
</evidence>
<dbReference type="InterPro" id="IPR037171">
    <property type="entry name" value="NagB/RpiA_transferase-like"/>
</dbReference>
<evidence type="ECO:0000256" key="2">
    <source>
        <dbReference type="ARBA" id="ARBA00023125"/>
    </source>
</evidence>
<dbReference type="SUPFAM" id="SSF100950">
    <property type="entry name" value="NagB/RpiA/CoA transferase-like"/>
    <property type="match status" value="1"/>
</dbReference>
<accession>A0ABW5WU22</accession>